<evidence type="ECO:0000313" key="3">
    <source>
        <dbReference type="RefSeq" id="XP_016433726.1"/>
    </source>
</evidence>
<dbReference type="Pfam" id="PF14244">
    <property type="entry name" value="Retrotran_gag_3"/>
    <property type="match status" value="1"/>
</dbReference>
<sequence length="149" mass="16444">MAITNEDNGSTHEAVAVAPVIDQHHPLFLQPSDTPGSSLISVKLIGPENYTLWSSAMGVSLLGKSKLGFVNGRYRKEKFPLVLHELWEKCNAIVLSRIMNSVCAELLSDMVYASSADKVWMDLKETFDKVNGSRVLYLHKQIATLAQGL</sequence>
<organism evidence="2 3">
    <name type="scientific">Nicotiana tabacum</name>
    <name type="common">Common tobacco</name>
    <dbReference type="NCBI Taxonomy" id="4097"/>
    <lineage>
        <taxon>Eukaryota</taxon>
        <taxon>Viridiplantae</taxon>
        <taxon>Streptophyta</taxon>
        <taxon>Embryophyta</taxon>
        <taxon>Tracheophyta</taxon>
        <taxon>Spermatophyta</taxon>
        <taxon>Magnoliopsida</taxon>
        <taxon>eudicotyledons</taxon>
        <taxon>Gunneridae</taxon>
        <taxon>Pentapetalae</taxon>
        <taxon>asterids</taxon>
        <taxon>lamiids</taxon>
        <taxon>Solanales</taxon>
        <taxon>Solanaceae</taxon>
        <taxon>Nicotianoideae</taxon>
        <taxon>Nicotianeae</taxon>
        <taxon>Nicotiana</taxon>
    </lineage>
</organism>
<dbReference type="OMA" id="NGRYRKE"/>
<dbReference type="PaxDb" id="4097-A0A1S3X1M9"/>
<feature type="domain" description="Retrotransposon Copia-like N-terminal" evidence="1">
    <location>
        <begin position="30"/>
        <end position="74"/>
    </location>
</feature>
<name>A0A1S3X1M9_TOBAC</name>
<keyword evidence="2" id="KW-1185">Reference proteome</keyword>
<dbReference type="InterPro" id="IPR029472">
    <property type="entry name" value="Copia-like_N"/>
</dbReference>
<evidence type="ECO:0000259" key="1">
    <source>
        <dbReference type="Pfam" id="PF14244"/>
    </source>
</evidence>
<dbReference type="RefSeq" id="XP_016433726.1">
    <property type="nucleotide sequence ID" value="XM_016578240.1"/>
</dbReference>
<dbReference type="GeneID" id="107760219"/>
<dbReference type="AlphaFoldDB" id="A0A1S3X1M9"/>
<accession>A0A1S3X1M9</accession>
<protein>
    <submittedName>
        <fullName evidence="3">Uncharacterized protein LOC107760219</fullName>
    </submittedName>
</protein>
<proteinExistence type="predicted"/>
<reference evidence="3" key="2">
    <citation type="submission" date="2025-08" db="UniProtKB">
        <authorList>
            <consortium name="RefSeq"/>
        </authorList>
    </citation>
    <scope>IDENTIFICATION</scope>
    <source>
        <tissue evidence="3">Leaf</tissue>
    </source>
</reference>
<dbReference type="PANTHER" id="PTHR37610">
    <property type="entry name" value="CCHC-TYPE DOMAIN-CONTAINING PROTEIN"/>
    <property type="match status" value="1"/>
</dbReference>
<dbReference type="OrthoDB" id="1002462at2759"/>
<dbReference type="PANTHER" id="PTHR37610:SF86">
    <property type="entry name" value="RETROTRANSPOSON COPIA-LIKE N-TERMINAL DOMAIN-CONTAINING PROTEIN"/>
    <property type="match status" value="1"/>
</dbReference>
<dbReference type="STRING" id="4097.A0A1S3X1M9"/>
<dbReference type="KEGG" id="nta:107760219"/>
<dbReference type="Proteomes" id="UP000790787">
    <property type="component" value="Chromosome 13"/>
</dbReference>
<gene>
    <name evidence="3" type="primary">LOC107760219</name>
</gene>
<evidence type="ECO:0000313" key="2">
    <source>
        <dbReference type="Proteomes" id="UP000790787"/>
    </source>
</evidence>
<reference evidence="2" key="1">
    <citation type="journal article" date="2014" name="Nat. Commun.">
        <title>The tobacco genome sequence and its comparison with those of tomato and potato.</title>
        <authorList>
            <person name="Sierro N."/>
            <person name="Battey J.N."/>
            <person name="Ouadi S."/>
            <person name="Bakaher N."/>
            <person name="Bovet L."/>
            <person name="Willig A."/>
            <person name="Goepfert S."/>
            <person name="Peitsch M.C."/>
            <person name="Ivanov N.V."/>
        </authorList>
    </citation>
    <scope>NUCLEOTIDE SEQUENCE [LARGE SCALE GENOMIC DNA]</scope>
</reference>